<reference evidence="1" key="1">
    <citation type="journal article" date="2020" name="Stud. Mycol.">
        <title>101 Dothideomycetes genomes: a test case for predicting lifestyles and emergence of pathogens.</title>
        <authorList>
            <person name="Haridas S."/>
            <person name="Albert R."/>
            <person name="Binder M."/>
            <person name="Bloem J."/>
            <person name="Labutti K."/>
            <person name="Salamov A."/>
            <person name="Andreopoulos B."/>
            <person name="Baker S."/>
            <person name="Barry K."/>
            <person name="Bills G."/>
            <person name="Bluhm B."/>
            <person name="Cannon C."/>
            <person name="Castanera R."/>
            <person name="Culley D."/>
            <person name="Daum C."/>
            <person name="Ezra D."/>
            <person name="Gonzalez J."/>
            <person name="Henrissat B."/>
            <person name="Kuo A."/>
            <person name="Liang C."/>
            <person name="Lipzen A."/>
            <person name="Lutzoni F."/>
            <person name="Magnuson J."/>
            <person name="Mondo S."/>
            <person name="Nolan M."/>
            <person name="Ohm R."/>
            <person name="Pangilinan J."/>
            <person name="Park H.-J."/>
            <person name="Ramirez L."/>
            <person name="Alfaro M."/>
            <person name="Sun H."/>
            <person name="Tritt A."/>
            <person name="Yoshinaga Y."/>
            <person name="Zwiers L.-H."/>
            <person name="Turgeon B."/>
            <person name="Goodwin S."/>
            <person name="Spatafora J."/>
            <person name="Crous P."/>
            <person name="Grigoriev I."/>
        </authorList>
    </citation>
    <scope>NUCLEOTIDE SEQUENCE</scope>
    <source>
        <strain evidence="1">CBS 473.64</strain>
    </source>
</reference>
<name>A0A6A6RJ94_9PLEO</name>
<gene>
    <name evidence="1" type="ORF">P280DRAFT_414384</name>
</gene>
<evidence type="ECO:0000313" key="1">
    <source>
        <dbReference type="EMBL" id="KAF2634168.1"/>
    </source>
</evidence>
<evidence type="ECO:0000313" key="2">
    <source>
        <dbReference type="Proteomes" id="UP000799753"/>
    </source>
</evidence>
<dbReference type="AlphaFoldDB" id="A0A6A6RJ94"/>
<dbReference type="InterPro" id="IPR021109">
    <property type="entry name" value="Peptidase_aspartic_dom_sf"/>
</dbReference>
<protein>
    <submittedName>
        <fullName evidence="1">Uncharacterized protein</fullName>
    </submittedName>
</protein>
<proteinExistence type="predicted"/>
<keyword evidence="2" id="KW-1185">Reference proteome</keyword>
<sequence length="140" mass="15610">DDEDCPYILTVTVWPRLHSENLRQRAKCILDTGCLQGNIISKRLATSLGFTVTEYEQLKPREKTGGITASGHIHHAIGAIRVSWSHGSSTRMMTLMRFLVSDNEKIDLVIGARSIRKWNLISPPNLSNVPDNIADLQDDG</sequence>
<organism evidence="1 2">
    <name type="scientific">Massarina eburnea CBS 473.64</name>
    <dbReference type="NCBI Taxonomy" id="1395130"/>
    <lineage>
        <taxon>Eukaryota</taxon>
        <taxon>Fungi</taxon>
        <taxon>Dikarya</taxon>
        <taxon>Ascomycota</taxon>
        <taxon>Pezizomycotina</taxon>
        <taxon>Dothideomycetes</taxon>
        <taxon>Pleosporomycetidae</taxon>
        <taxon>Pleosporales</taxon>
        <taxon>Massarineae</taxon>
        <taxon>Massarinaceae</taxon>
        <taxon>Massarina</taxon>
    </lineage>
</organism>
<accession>A0A6A6RJ94</accession>
<dbReference type="Proteomes" id="UP000799753">
    <property type="component" value="Unassembled WGS sequence"/>
</dbReference>
<feature type="non-terminal residue" evidence="1">
    <location>
        <position position="1"/>
    </location>
</feature>
<dbReference type="OrthoDB" id="3799661at2759"/>
<dbReference type="Gene3D" id="2.40.70.10">
    <property type="entry name" value="Acid Proteases"/>
    <property type="match status" value="1"/>
</dbReference>
<dbReference type="EMBL" id="MU006858">
    <property type="protein sequence ID" value="KAF2634168.1"/>
    <property type="molecule type" value="Genomic_DNA"/>
</dbReference>